<dbReference type="PANTHER" id="PTHR11904">
    <property type="entry name" value="METHYLTHIOADENOSINE/PURINE NUCLEOSIDE PHOSPHORYLASE"/>
    <property type="match status" value="1"/>
</dbReference>
<evidence type="ECO:0000256" key="1">
    <source>
        <dbReference type="ARBA" id="ARBA00005058"/>
    </source>
</evidence>
<keyword evidence="9" id="KW-1185">Reference proteome</keyword>
<dbReference type="EC" id="2.4.2.1" evidence="5"/>
<dbReference type="OrthoDB" id="10261782at2759"/>
<comment type="function">
    <text evidence="5">The purine nucleoside phosphorylases catalyze the phosphorolytic breakdown of the N-glycosidic bond in the beta-(deoxy)ribonucleoside molecules, with the formation of the corresponding free purine bases and pentose-1-phosphate.</text>
</comment>
<gene>
    <name evidence="8" type="ORF">LCOR_02827.1</name>
</gene>
<dbReference type="InterPro" id="IPR035994">
    <property type="entry name" value="Nucleoside_phosphorylase_sf"/>
</dbReference>
<dbReference type="PANTHER" id="PTHR11904:SF9">
    <property type="entry name" value="PURINE NUCLEOSIDE PHOSPHORYLASE-RELATED"/>
    <property type="match status" value="1"/>
</dbReference>
<evidence type="ECO:0000313" key="8">
    <source>
        <dbReference type="EMBL" id="CDH51185.1"/>
    </source>
</evidence>
<comment type="similarity">
    <text evidence="2 5">Belongs to the PNP/MTAP phosphorylase family.</text>
</comment>
<dbReference type="GO" id="GO:0005737">
    <property type="term" value="C:cytoplasm"/>
    <property type="evidence" value="ECO:0007669"/>
    <property type="project" value="TreeGrafter"/>
</dbReference>
<feature type="binding site" evidence="6">
    <location>
        <position position="36"/>
    </location>
    <ligand>
        <name>phosphate</name>
        <dbReference type="ChEBI" id="CHEBI:43474"/>
    </ligand>
</feature>
<comment type="pathway">
    <text evidence="1 5">Purine metabolism; purine nucleoside salvage.</text>
</comment>
<dbReference type="Proteomes" id="UP000027586">
    <property type="component" value="Unassembled WGS sequence"/>
</dbReference>
<dbReference type="GO" id="GO:0046115">
    <property type="term" value="P:guanosine catabolic process"/>
    <property type="evidence" value="ECO:0007669"/>
    <property type="project" value="EnsemblFungi"/>
</dbReference>
<feature type="binding site" evidence="6">
    <location>
        <position position="251"/>
    </location>
    <ligand>
        <name>a purine D-ribonucleoside</name>
        <dbReference type="ChEBI" id="CHEBI:142355"/>
    </ligand>
</feature>
<evidence type="ECO:0000256" key="3">
    <source>
        <dbReference type="ARBA" id="ARBA00022676"/>
    </source>
</evidence>
<dbReference type="Pfam" id="PF01048">
    <property type="entry name" value="PNP_UDP_1"/>
    <property type="match status" value="1"/>
</dbReference>
<dbReference type="UniPathway" id="UPA00606"/>
<dbReference type="NCBIfam" id="NF006054">
    <property type="entry name" value="PRK08202.1"/>
    <property type="match status" value="1"/>
</dbReference>
<evidence type="ECO:0000256" key="6">
    <source>
        <dbReference type="PIRSR" id="PIRSR000477-2"/>
    </source>
</evidence>
<dbReference type="PIRSF" id="PIRSF000477">
    <property type="entry name" value="PurNPase"/>
    <property type="match status" value="1"/>
</dbReference>
<feature type="binding site" evidence="6">
    <location>
        <begin position="91"/>
        <end position="93"/>
    </location>
    <ligand>
        <name>phosphate</name>
        <dbReference type="ChEBI" id="CHEBI:43474"/>
    </ligand>
</feature>
<organism evidence="8 9">
    <name type="scientific">Lichtheimia corymbifera JMRC:FSU:9682</name>
    <dbReference type="NCBI Taxonomy" id="1263082"/>
    <lineage>
        <taxon>Eukaryota</taxon>
        <taxon>Fungi</taxon>
        <taxon>Fungi incertae sedis</taxon>
        <taxon>Mucoromycota</taxon>
        <taxon>Mucoromycotina</taxon>
        <taxon>Mucoromycetes</taxon>
        <taxon>Mucorales</taxon>
        <taxon>Lichtheimiaceae</taxon>
        <taxon>Lichtheimia</taxon>
    </lineage>
</organism>
<accession>A0A068RN85</accession>
<name>A0A068RN85_9FUNG</name>
<evidence type="ECO:0000256" key="4">
    <source>
        <dbReference type="ARBA" id="ARBA00022679"/>
    </source>
</evidence>
<evidence type="ECO:0000259" key="7">
    <source>
        <dbReference type="Pfam" id="PF01048"/>
    </source>
</evidence>
<dbReference type="SUPFAM" id="SSF53167">
    <property type="entry name" value="Purine and uridine phosphorylases"/>
    <property type="match status" value="1"/>
</dbReference>
<evidence type="ECO:0000313" key="9">
    <source>
        <dbReference type="Proteomes" id="UP000027586"/>
    </source>
</evidence>
<dbReference type="GO" id="GO:0047724">
    <property type="term" value="F:inosine nucleosidase activity"/>
    <property type="evidence" value="ECO:0007669"/>
    <property type="project" value="EnsemblFungi"/>
</dbReference>
<dbReference type="GO" id="GO:0070635">
    <property type="term" value="F:nicotinamide riboside hydrolase activity"/>
    <property type="evidence" value="ECO:0007669"/>
    <property type="project" value="EnsemblFungi"/>
</dbReference>
<feature type="binding site" evidence="6">
    <location>
        <position position="123"/>
    </location>
    <ligand>
        <name>phosphate</name>
        <dbReference type="ChEBI" id="CHEBI:43474"/>
    </ligand>
</feature>
<dbReference type="Gene3D" id="3.40.50.1580">
    <property type="entry name" value="Nucleoside phosphorylase domain"/>
    <property type="match status" value="1"/>
</dbReference>
<feature type="binding site" evidence="6">
    <location>
        <position position="69"/>
    </location>
    <ligand>
        <name>phosphate</name>
        <dbReference type="ChEBI" id="CHEBI:43474"/>
    </ligand>
</feature>
<dbReference type="InterPro" id="IPR000845">
    <property type="entry name" value="Nucleoside_phosphorylase_d"/>
</dbReference>
<dbReference type="GO" id="GO:0034355">
    <property type="term" value="P:NAD+ biosynthetic process via the salvage pathway"/>
    <property type="evidence" value="ECO:0007669"/>
    <property type="project" value="EnsemblFungi"/>
</dbReference>
<dbReference type="STRING" id="1263082.A0A068RN85"/>
<feature type="domain" description="Nucleoside phosphorylase" evidence="7">
    <location>
        <begin position="29"/>
        <end position="308"/>
    </location>
</feature>
<dbReference type="CDD" id="cd09009">
    <property type="entry name" value="PNP-EcPNPII_like"/>
    <property type="match status" value="1"/>
</dbReference>
<keyword evidence="4 5" id="KW-0808">Transferase</keyword>
<feature type="binding site" evidence="6">
    <location>
        <position position="209"/>
    </location>
    <ligand>
        <name>a purine D-ribonucleoside</name>
        <dbReference type="ChEBI" id="CHEBI:142355"/>
    </ligand>
</feature>
<dbReference type="AlphaFoldDB" id="A0A068RN85"/>
<dbReference type="InterPro" id="IPR011268">
    <property type="entry name" value="Purine_phosphorylase"/>
</dbReference>
<evidence type="ECO:0000256" key="5">
    <source>
        <dbReference type="PIRNR" id="PIRNR000477"/>
    </source>
</evidence>
<proteinExistence type="inferred from homology"/>
<dbReference type="GO" id="GO:0004731">
    <property type="term" value="F:purine-nucleoside phosphorylase activity"/>
    <property type="evidence" value="ECO:0007669"/>
    <property type="project" value="UniProtKB-EC"/>
</dbReference>
<dbReference type="GO" id="GO:0006148">
    <property type="term" value="P:inosine catabolic process"/>
    <property type="evidence" value="ECO:0007669"/>
    <property type="project" value="EnsemblFungi"/>
</dbReference>
<evidence type="ECO:0000256" key="2">
    <source>
        <dbReference type="ARBA" id="ARBA00006751"/>
    </source>
</evidence>
<sequence length="319" mass="34846">MTATITEATYTSTAEYLKQRIPEHFKNARLGIICGSGLGGLVDTIEQSSKIEIPYNEIPGFVTSTVAGHSGKMVWGYLGESRTPTIFMVGRCHFYEGYTVQECTFPVRVMKLLGVEVLVVTNACGALNPSFKVGDVMIINDHLSMASLVAQNPLRGPNIEAFGPRFPAVSDAYTYALRKLAFKAAFETGIGKDDIHEGVYGYTSGPQYETRCEARFLASIGADTVGMSTVHEVLVARHAGMKVLGISLITNPVVTARGKDAKKEVMNEMGLDSVVDDGIDTDLMTANHEEVLETSARRAEDMQRMVKRFADIWAKENSQ</sequence>
<keyword evidence="3 5" id="KW-0328">Glycosyltransferase</keyword>
<comment type="caution">
    <text evidence="8">The sequence shown here is derived from an EMBL/GenBank/DDBJ whole genome shotgun (WGS) entry which is preliminary data.</text>
</comment>
<protein>
    <recommendedName>
        <fullName evidence="5">Purine nucleoside phosphorylase</fullName>
        <ecNumber evidence="5">2.4.2.1</ecNumber>
    </recommendedName>
    <alternativeName>
        <fullName evidence="5">Inosine-guanosine phosphorylase</fullName>
    </alternativeName>
</protein>
<dbReference type="NCBIfam" id="TIGR01697">
    <property type="entry name" value="PNPH-PUNA-XAPA"/>
    <property type="match status" value="1"/>
</dbReference>
<dbReference type="EMBL" id="CBTN010000008">
    <property type="protein sequence ID" value="CDH51185.1"/>
    <property type="molecule type" value="Genomic_DNA"/>
</dbReference>
<dbReference type="GO" id="GO:0019358">
    <property type="term" value="P:nicotinate nucleotide salvage"/>
    <property type="evidence" value="ECO:0007669"/>
    <property type="project" value="EnsemblFungi"/>
</dbReference>
<feature type="binding site" evidence="6">
    <location>
        <position position="228"/>
    </location>
    <ligand>
        <name>phosphate</name>
        <dbReference type="ChEBI" id="CHEBI:43474"/>
    </ligand>
</feature>
<reference evidence="8" key="1">
    <citation type="submission" date="2013-08" db="EMBL/GenBank/DDBJ databases">
        <title>Gene expansion shapes genome architecture in the human pathogen Lichtheimia corymbifera: an evolutionary genomics analysis in the ancient terrestrial Mucorales (Mucoromycotina).</title>
        <authorList>
            <person name="Schwartze V.U."/>
            <person name="Winter S."/>
            <person name="Shelest E."/>
            <person name="Marcet-Houben M."/>
            <person name="Horn F."/>
            <person name="Wehner S."/>
            <person name="Hoffmann K."/>
            <person name="Riege K."/>
            <person name="Sammeth M."/>
            <person name="Nowrousian M."/>
            <person name="Valiante V."/>
            <person name="Linde J."/>
            <person name="Jacobsen I.D."/>
            <person name="Marz M."/>
            <person name="Brakhage A.A."/>
            <person name="Gabaldon T."/>
            <person name="Bocker S."/>
            <person name="Voigt K."/>
        </authorList>
    </citation>
    <scope>NUCLEOTIDE SEQUENCE [LARGE SCALE GENOMIC DNA]</scope>
    <source>
        <strain evidence="8">FSU 9682</strain>
    </source>
</reference>
<dbReference type="VEuPathDB" id="FungiDB:LCOR_02827.1"/>